<evidence type="ECO:0000313" key="1">
    <source>
        <dbReference type="EMBL" id="AWN46647.1"/>
    </source>
</evidence>
<keyword evidence="2" id="KW-1185">Reference proteome</keyword>
<protein>
    <submittedName>
        <fullName evidence="1">Uncharacterized protein</fullName>
    </submittedName>
</protein>
<name>A0A2U8WKH9_9HYPH</name>
<sequence>MIDDGHAWEPTDETLVASLSGGRALIDWFGCCPSFHDAILERVAIADGDASLALRAFRMTDQTDENGCFILDRHADVIIQMRCVTGLRLTGDAVSIISALTVRRLPATPDRSEWPTCDGPAAGDIEVAFGTSIGLTGSVYAKTVEFELTPAEEPA</sequence>
<dbReference type="KEGG" id="mtea:DK419_10245"/>
<dbReference type="AlphaFoldDB" id="A0A2U8WKH9"/>
<evidence type="ECO:0000313" key="2">
    <source>
        <dbReference type="Proteomes" id="UP000245444"/>
    </source>
</evidence>
<dbReference type="RefSeq" id="WP_109958991.1">
    <property type="nucleotide sequence ID" value="NZ_CP029553.1"/>
</dbReference>
<dbReference type="OrthoDB" id="122481at2"/>
<dbReference type="Proteomes" id="UP000245444">
    <property type="component" value="Chromosome"/>
</dbReference>
<organism evidence="1 2">
    <name type="scientific">Methylobacterium terrae</name>
    <dbReference type="NCBI Taxonomy" id="2202827"/>
    <lineage>
        <taxon>Bacteria</taxon>
        <taxon>Pseudomonadati</taxon>
        <taxon>Pseudomonadota</taxon>
        <taxon>Alphaproteobacteria</taxon>
        <taxon>Hyphomicrobiales</taxon>
        <taxon>Methylobacteriaceae</taxon>
        <taxon>Methylobacterium</taxon>
    </lineage>
</organism>
<accession>A0A2U8WKH9</accession>
<dbReference type="EMBL" id="CP029553">
    <property type="protein sequence ID" value="AWN46647.1"/>
    <property type="molecule type" value="Genomic_DNA"/>
</dbReference>
<gene>
    <name evidence="1" type="ORF">DK419_10245</name>
</gene>
<reference evidence="1 2" key="1">
    <citation type="submission" date="2018-05" db="EMBL/GenBank/DDBJ databases">
        <title>Complete Genome Sequence of Methylobacterium sp. 17Sr1-28.</title>
        <authorList>
            <person name="Srinivasan S."/>
        </authorList>
    </citation>
    <scope>NUCLEOTIDE SEQUENCE [LARGE SCALE GENOMIC DNA]</scope>
    <source>
        <strain evidence="1 2">17Sr1-28</strain>
    </source>
</reference>
<proteinExistence type="predicted"/>